<dbReference type="AlphaFoldDB" id="A0A9R1VUM3"/>
<name>A0A9R1VUM3_LACSA</name>
<protein>
    <submittedName>
        <fullName evidence="1">Uncharacterized protein</fullName>
    </submittedName>
</protein>
<gene>
    <name evidence="1" type="ORF">LSAT_V11C400191510</name>
</gene>
<evidence type="ECO:0000313" key="2">
    <source>
        <dbReference type="Proteomes" id="UP000235145"/>
    </source>
</evidence>
<keyword evidence="2" id="KW-1185">Reference proteome</keyword>
<reference evidence="1 2" key="1">
    <citation type="journal article" date="2017" name="Nat. Commun.">
        <title>Genome assembly with in vitro proximity ligation data and whole-genome triplication in lettuce.</title>
        <authorList>
            <person name="Reyes-Chin-Wo S."/>
            <person name="Wang Z."/>
            <person name="Yang X."/>
            <person name="Kozik A."/>
            <person name="Arikit S."/>
            <person name="Song C."/>
            <person name="Xia L."/>
            <person name="Froenicke L."/>
            <person name="Lavelle D.O."/>
            <person name="Truco M.J."/>
            <person name="Xia R."/>
            <person name="Zhu S."/>
            <person name="Xu C."/>
            <person name="Xu H."/>
            <person name="Xu X."/>
            <person name="Cox K."/>
            <person name="Korf I."/>
            <person name="Meyers B.C."/>
            <person name="Michelmore R.W."/>
        </authorList>
    </citation>
    <scope>NUCLEOTIDE SEQUENCE [LARGE SCALE GENOMIC DNA]</scope>
    <source>
        <strain evidence="2">cv. Salinas</strain>
        <tissue evidence="1">Seedlings</tissue>
    </source>
</reference>
<accession>A0A9R1VUM3</accession>
<dbReference type="EMBL" id="NBSK02000004">
    <property type="protein sequence ID" value="KAJ0210971.1"/>
    <property type="molecule type" value="Genomic_DNA"/>
</dbReference>
<proteinExistence type="predicted"/>
<organism evidence="1 2">
    <name type="scientific">Lactuca sativa</name>
    <name type="common">Garden lettuce</name>
    <dbReference type="NCBI Taxonomy" id="4236"/>
    <lineage>
        <taxon>Eukaryota</taxon>
        <taxon>Viridiplantae</taxon>
        <taxon>Streptophyta</taxon>
        <taxon>Embryophyta</taxon>
        <taxon>Tracheophyta</taxon>
        <taxon>Spermatophyta</taxon>
        <taxon>Magnoliopsida</taxon>
        <taxon>eudicotyledons</taxon>
        <taxon>Gunneridae</taxon>
        <taxon>Pentapetalae</taxon>
        <taxon>asterids</taxon>
        <taxon>campanulids</taxon>
        <taxon>Asterales</taxon>
        <taxon>Asteraceae</taxon>
        <taxon>Cichorioideae</taxon>
        <taxon>Cichorieae</taxon>
        <taxon>Lactucinae</taxon>
        <taxon>Lactuca</taxon>
    </lineage>
</organism>
<comment type="caution">
    <text evidence="1">The sequence shown here is derived from an EMBL/GenBank/DDBJ whole genome shotgun (WGS) entry which is preliminary data.</text>
</comment>
<sequence>MRWVPPALPTAKSPENEKTGATFVAGRSRILKPKLLFGCCCSEPETNFIHEHHNLKAQFINKESGTRRLLHCIALHFVTRIQEEFHGRNLALV</sequence>
<evidence type="ECO:0000313" key="1">
    <source>
        <dbReference type="EMBL" id="KAJ0210971.1"/>
    </source>
</evidence>
<dbReference type="Proteomes" id="UP000235145">
    <property type="component" value="Unassembled WGS sequence"/>
</dbReference>